<evidence type="ECO:0000256" key="13">
    <source>
        <dbReference type="HAMAP-Rule" id="MF_00365"/>
    </source>
</evidence>
<keyword evidence="7 13" id="KW-0227">DNA damage</keyword>
<evidence type="ECO:0000256" key="11">
    <source>
        <dbReference type="ARBA" id="ARBA00023236"/>
    </source>
</evidence>
<evidence type="ECO:0000256" key="7">
    <source>
        <dbReference type="ARBA" id="ARBA00022763"/>
    </source>
</evidence>
<keyword evidence="8 13" id="KW-0067">ATP-binding</keyword>
<dbReference type="InterPro" id="IPR003395">
    <property type="entry name" value="RecF/RecN/SMC_N"/>
</dbReference>
<dbReference type="PANTHER" id="PTHR32182:SF0">
    <property type="entry name" value="DNA REPLICATION AND REPAIR PROTEIN RECF"/>
    <property type="match status" value="1"/>
</dbReference>
<evidence type="ECO:0000256" key="6">
    <source>
        <dbReference type="ARBA" id="ARBA00022741"/>
    </source>
</evidence>
<keyword evidence="11 13" id="KW-0742">SOS response</keyword>
<evidence type="ECO:0000259" key="16">
    <source>
        <dbReference type="SMART" id="SM00382"/>
    </source>
</evidence>
<dbReference type="SUPFAM" id="SSF52540">
    <property type="entry name" value="P-loop containing nucleoside triphosphate hydrolases"/>
    <property type="match status" value="1"/>
</dbReference>
<feature type="compositionally biased region" description="Low complexity" evidence="15">
    <location>
        <begin position="241"/>
        <end position="251"/>
    </location>
</feature>
<evidence type="ECO:0000256" key="8">
    <source>
        <dbReference type="ARBA" id="ARBA00022840"/>
    </source>
</evidence>
<comment type="function">
    <text evidence="12 13 14">The RecF protein is involved in DNA metabolism; it is required for DNA replication and normal SOS inducibility. RecF binds preferentially to single-stranded, linear DNA. It also seems to bind ATP.</text>
</comment>
<proteinExistence type="inferred from homology"/>
<evidence type="ECO:0000256" key="10">
    <source>
        <dbReference type="ARBA" id="ARBA00023204"/>
    </source>
</evidence>
<protein>
    <recommendedName>
        <fullName evidence="3 13">DNA replication and repair protein RecF</fullName>
    </recommendedName>
</protein>
<dbReference type="InterPro" id="IPR027417">
    <property type="entry name" value="P-loop_NTPase"/>
</dbReference>
<evidence type="ECO:0000256" key="2">
    <source>
        <dbReference type="ARBA" id="ARBA00008016"/>
    </source>
</evidence>
<dbReference type="HAMAP" id="MF_00365">
    <property type="entry name" value="RecF"/>
    <property type="match status" value="1"/>
</dbReference>
<evidence type="ECO:0000256" key="14">
    <source>
        <dbReference type="RuleBase" id="RU000578"/>
    </source>
</evidence>
<sequence>MYISHLSLTDFRSYAQADFELGPGTTVFVGSNGVGKTNIAEAIGYLASLSSHRVSTDAPLIRFGADKALVRARVARAGQATAVELEIAAGKANRARINRANPVRARDILGIVRTVLFAPEDLALVKGDPANRRRFLDDLLVALRPHQAATRGDYERVLKQRNALLKSARKGRFSAAHESTLEVWDQHLAKAGARLLRGRLDVLELLSPHLGAEYAGLTDGSKAASARYRCTVVEELDDDGGAAALPADAGQDSGGQNPADSGADAGAVRAPGLDGAGIEELERMFLAALVAHRKKETDRGITLVGPHRDELELFLGPAPAKGYASHGETWSLALALRLASYRVLGEDDPREGAGPILILDDVFAELDTDRRTRLAAVVAGAEQVIVTAAVAADVPAELGGRVLRVTPGHVSP</sequence>
<evidence type="ECO:0000313" key="17">
    <source>
        <dbReference type="EMBL" id="GAA3697956.1"/>
    </source>
</evidence>
<dbReference type="InterPro" id="IPR003593">
    <property type="entry name" value="AAA+_ATPase"/>
</dbReference>
<keyword evidence="6 13" id="KW-0547">Nucleotide-binding</keyword>
<evidence type="ECO:0000256" key="3">
    <source>
        <dbReference type="ARBA" id="ARBA00020170"/>
    </source>
</evidence>
<gene>
    <name evidence="13 17" type="primary">recF</name>
    <name evidence="17" type="ORF">GCM10023081_38690</name>
</gene>
<feature type="binding site" evidence="13">
    <location>
        <begin position="30"/>
        <end position="37"/>
    </location>
    <ligand>
        <name>ATP</name>
        <dbReference type="ChEBI" id="CHEBI:30616"/>
    </ligand>
</feature>
<evidence type="ECO:0000256" key="4">
    <source>
        <dbReference type="ARBA" id="ARBA00022490"/>
    </source>
</evidence>
<keyword evidence="9 13" id="KW-0238">DNA-binding</keyword>
<dbReference type="InterPro" id="IPR018078">
    <property type="entry name" value="DNA-binding_RecF_CS"/>
</dbReference>
<feature type="domain" description="AAA+ ATPase" evidence="16">
    <location>
        <begin position="22"/>
        <end position="409"/>
    </location>
</feature>
<dbReference type="Proteomes" id="UP001500752">
    <property type="component" value="Unassembled WGS sequence"/>
</dbReference>
<keyword evidence="5 13" id="KW-0235">DNA replication</keyword>
<comment type="caution">
    <text evidence="17">The sequence shown here is derived from an EMBL/GenBank/DDBJ whole genome shotgun (WGS) entry which is preliminary data.</text>
</comment>
<dbReference type="InterPro" id="IPR042174">
    <property type="entry name" value="RecF_2"/>
</dbReference>
<keyword evidence="10 13" id="KW-0234">DNA repair</keyword>
<comment type="subcellular location">
    <subcellularLocation>
        <location evidence="1 13 14">Cytoplasm</location>
    </subcellularLocation>
</comment>
<dbReference type="PROSITE" id="PS00618">
    <property type="entry name" value="RECF_2"/>
    <property type="match status" value="1"/>
</dbReference>
<evidence type="ECO:0000256" key="9">
    <source>
        <dbReference type="ARBA" id="ARBA00023125"/>
    </source>
</evidence>
<dbReference type="Pfam" id="PF02463">
    <property type="entry name" value="SMC_N"/>
    <property type="match status" value="1"/>
</dbReference>
<accession>A0ABP7CXZ7</accession>
<dbReference type="Gene3D" id="1.20.1050.90">
    <property type="entry name" value="RecF/RecN/SMC, N-terminal domain"/>
    <property type="match status" value="2"/>
</dbReference>
<dbReference type="Gene3D" id="3.40.50.300">
    <property type="entry name" value="P-loop containing nucleotide triphosphate hydrolases"/>
    <property type="match status" value="2"/>
</dbReference>
<dbReference type="PANTHER" id="PTHR32182">
    <property type="entry name" value="DNA REPLICATION AND REPAIR PROTEIN RECF"/>
    <property type="match status" value="1"/>
</dbReference>
<dbReference type="PROSITE" id="PS00617">
    <property type="entry name" value="RECF_1"/>
    <property type="match status" value="1"/>
</dbReference>
<dbReference type="SMART" id="SM00382">
    <property type="entry name" value="AAA"/>
    <property type="match status" value="1"/>
</dbReference>
<comment type="similarity">
    <text evidence="2 13 14">Belongs to the RecF family.</text>
</comment>
<dbReference type="EMBL" id="BAABEO010000025">
    <property type="protein sequence ID" value="GAA3697956.1"/>
    <property type="molecule type" value="Genomic_DNA"/>
</dbReference>
<dbReference type="InterPro" id="IPR001238">
    <property type="entry name" value="DNA-binding_RecF"/>
</dbReference>
<dbReference type="NCBIfam" id="TIGR00611">
    <property type="entry name" value="recf"/>
    <property type="match status" value="1"/>
</dbReference>
<organism evidence="17 18">
    <name type="scientific">Arthrobacter ginkgonis</name>
    <dbReference type="NCBI Taxonomy" id="1630594"/>
    <lineage>
        <taxon>Bacteria</taxon>
        <taxon>Bacillati</taxon>
        <taxon>Actinomycetota</taxon>
        <taxon>Actinomycetes</taxon>
        <taxon>Micrococcales</taxon>
        <taxon>Micrococcaceae</taxon>
        <taxon>Arthrobacter</taxon>
    </lineage>
</organism>
<evidence type="ECO:0000256" key="12">
    <source>
        <dbReference type="ARBA" id="ARBA00025401"/>
    </source>
</evidence>
<evidence type="ECO:0000256" key="5">
    <source>
        <dbReference type="ARBA" id="ARBA00022705"/>
    </source>
</evidence>
<name>A0ABP7CXZ7_9MICC</name>
<evidence type="ECO:0000313" key="18">
    <source>
        <dbReference type="Proteomes" id="UP001500752"/>
    </source>
</evidence>
<reference evidence="18" key="1">
    <citation type="journal article" date="2019" name="Int. J. Syst. Evol. Microbiol.">
        <title>The Global Catalogue of Microorganisms (GCM) 10K type strain sequencing project: providing services to taxonomists for standard genome sequencing and annotation.</title>
        <authorList>
            <consortium name="The Broad Institute Genomics Platform"/>
            <consortium name="The Broad Institute Genome Sequencing Center for Infectious Disease"/>
            <person name="Wu L."/>
            <person name="Ma J."/>
        </authorList>
    </citation>
    <scope>NUCLEOTIDE SEQUENCE [LARGE SCALE GENOMIC DNA]</scope>
    <source>
        <strain evidence="18">JCM 30742</strain>
    </source>
</reference>
<evidence type="ECO:0000256" key="1">
    <source>
        <dbReference type="ARBA" id="ARBA00004496"/>
    </source>
</evidence>
<keyword evidence="18" id="KW-1185">Reference proteome</keyword>
<evidence type="ECO:0000256" key="15">
    <source>
        <dbReference type="SAM" id="MobiDB-lite"/>
    </source>
</evidence>
<keyword evidence="4 13" id="KW-0963">Cytoplasm</keyword>
<dbReference type="RefSeq" id="WP_345153444.1">
    <property type="nucleotide sequence ID" value="NZ_BAABEO010000025.1"/>
</dbReference>
<feature type="region of interest" description="Disordered" evidence="15">
    <location>
        <begin position="241"/>
        <end position="268"/>
    </location>
</feature>